<dbReference type="HAMAP" id="MF_01220_A">
    <property type="entry name" value="PyrH_A"/>
    <property type="match status" value="1"/>
</dbReference>
<evidence type="ECO:0000313" key="14">
    <source>
        <dbReference type="Proteomes" id="UP000693941"/>
    </source>
</evidence>
<feature type="binding site" evidence="11">
    <location>
        <position position="145"/>
    </location>
    <ligand>
        <name>ATP</name>
        <dbReference type="ChEBI" id="CHEBI:30616"/>
    </ligand>
</feature>
<dbReference type="CDD" id="cd04253">
    <property type="entry name" value="AAK_UMPK-PyrH-Pf"/>
    <property type="match status" value="1"/>
</dbReference>
<dbReference type="AlphaFoldDB" id="A0A8F5BWP1"/>
<feature type="binding site" evidence="11">
    <location>
        <begin position="113"/>
        <end position="119"/>
    </location>
    <ligand>
        <name>UMP</name>
        <dbReference type="ChEBI" id="CHEBI:57865"/>
    </ligand>
</feature>
<evidence type="ECO:0000256" key="2">
    <source>
        <dbReference type="ARBA" id="ARBA00004791"/>
    </source>
</evidence>
<dbReference type="GO" id="GO:0006225">
    <property type="term" value="P:UDP biosynthetic process"/>
    <property type="evidence" value="ECO:0007669"/>
    <property type="project" value="TreeGrafter"/>
</dbReference>
<dbReference type="RefSeq" id="WP_218260827.1">
    <property type="nucleotide sequence ID" value="NZ_CP077715.1"/>
</dbReference>
<evidence type="ECO:0000256" key="6">
    <source>
        <dbReference type="ARBA" id="ARBA00022741"/>
    </source>
</evidence>
<keyword evidence="9 11" id="KW-0665">Pyrimidine biosynthesis</keyword>
<dbReference type="Pfam" id="PF00696">
    <property type="entry name" value="AA_kinase"/>
    <property type="match status" value="1"/>
</dbReference>
<dbReference type="GO" id="GO:0044210">
    <property type="term" value="P:'de novo' CTP biosynthetic process"/>
    <property type="evidence" value="ECO:0007669"/>
    <property type="project" value="UniProtKB-UniRule"/>
</dbReference>
<evidence type="ECO:0000256" key="4">
    <source>
        <dbReference type="ARBA" id="ARBA00022490"/>
    </source>
</evidence>
<dbReference type="Proteomes" id="UP000693941">
    <property type="component" value="Chromosome"/>
</dbReference>
<comment type="activity regulation">
    <text evidence="11">Inhibited by UTP.</text>
</comment>
<dbReference type="InterPro" id="IPR011818">
    <property type="entry name" value="Uridylate_kinase_arch/spir"/>
</dbReference>
<dbReference type="EC" id="2.7.4.22" evidence="11"/>
<sequence>MNIILKISGKFFDEDNVNNLIVLRESIKELADNGFRVGIVTGGGSTARRYIKLAREIGIGEAYLDLLGIWASRLNAYLVMFSLQDLAYMHVPQSLEEFIQDWSHGKVVVTGGFQPGQSTAAVAALVAEASSSKTLVVATNVDGVYEKDPRVYTDVKLIPHLTTQDLRKILEGSQSVQAGTYELLDPLAIKIVERSKIRVVVMNYRKLNRIINILKGEEVSSIIEPV</sequence>
<keyword evidence="6 11" id="KW-0547">Nucleotide-binding</keyword>
<dbReference type="GO" id="GO:0033862">
    <property type="term" value="F:UMP kinase activity"/>
    <property type="evidence" value="ECO:0007669"/>
    <property type="project" value="UniProtKB-EC"/>
</dbReference>
<feature type="binding site" evidence="11">
    <location>
        <position position="44"/>
    </location>
    <ligand>
        <name>ATP</name>
        <dbReference type="ChEBI" id="CHEBI:30616"/>
    </ligand>
</feature>
<evidence type="ECO:0000256" key="1">
    <source>
        <dbReference type="ARBA" id="ARBA00004496"/>
    </source>
</evidence>
<dbReference type="EMBL" id="CP077715">
    <property type="protein sequence ID" value="QXJ32856.1"/>
    <property type="molecule type" value="Genomic_DNA"/>
</dbReference>
<feature type="binding site" evidence="11">
    <location>
        <position position="65"/>
    </location>
    <ligand>
        <name>UMP</name>
        <dbReference type="ChEBI" id="CHEBI:57865"/>
    </ligand>
</feature>
<organism evidence="13 14">
    <name type="scientific">Saccharolobus shibatae</name>
    <dbReference type="NCBI Taxonomy" id="2286"/>
    <lineage>
        <taxon>Archaea</taxon>
        <taxon>Thermoproteota</taxon>
        <taxon>Thermoprotei</taxon>
        <taxon>Sulfolobales</taxon>
        <taxon>Sulfolobaceae</taxon>
        <taxon>Saccharolobus</taxon>
    </lineage>
</organism>
<evidence type="ECO:0000256" key="5">
    <source>
        <dbReference type="ARBA" id="ARBA00022679"/>
    </source>
</evidence>
<dbReference type="InterPro" id="IPR001048">
    <property type="entry name" value="Asp/Glu/Uridylate_kinase"/>
</dbReference>
<evidence type="ECO:0000313" key="13">
    <source>
        <dbReference type="EMBL" id="QXJ32856.1"/>
    </source>
</evidence>
<evidence type="ECO:0000256" key="7">
    <source>
        <dbReference type="ARBA" id="ARBA00022777"/>
    </source>
</evidence>
<keyword evidence="4 11" id="KW-0963">Cytoplasm</keyword>
<dbReference type="GeneID" id="65560927"/>
<comment type="subunit">
    <text evidence="11">Homohexamer.</text>
</comment>
<proteinExistence type="inferred from homology"/>
<evidence type="ECO:0000259" key="12">
    <source>
        <dbReference type="Pfam" id="PF00696"/>
    </source>
</evidence>
<dbReference type="PIRSF" id="PIRSF005650">
    <property type="entry name" value="Uridylate_kin"/>
    <property type="match status" value="1"/>
</dbReference>
<evidence type="ECO:0000256" key="3">
    <source>
        <dbReference type="ARBA" id="ARBA00007614"/>
    </source>
</evidence>
<feature type="binding site" evidence="11">
    <location>
        <position position="140"/>
    </location>
    <ligand>
        <name>ATP</name>
        <dbReference type="ChEBI" id="CHEBI:30616"/>
    </ligand>
</feature>
<dbReference type="UniPathway" id="UPA00159">
    <property type="reaction ID" value="UER00275"/>
</dbReference>
<comment type="similarity">
    <text evidence="3 11">Belongs to the UMP kinase family.</text>
</comment>
<feature type="domain" description="Aspartate/glutamate/uridylate kinase" evidence="12">
    <location>
        <begin position="3"/>
        <end position="203"/>
    </location>
</feature>
<dbReference type="PANTHER" id="PTHR42833:SF4">
    <property type="entry name" value="URIDYLATE KINASE PUMPKIN, CHLOROPLASTIC"/>
    <property type="match status" value="1"/>
</dbReference>
<dbReference type="FunFam" id="3.40.1160.10:FF:000030">
    <property type="entry name" value="Uridylate kinase"/>
    <property type="match status" value="1"/>
</dbReference>
<evidence type="ECO:0000256" key="8">
    <source>
        <dbReference type="ARBA" id="ARBA00022840"/>
    </source>
</evidence>
<keyword evidence="8 11" id="KW-0067">ATP-binding</keyword>
<dbReference type="PANTHER" id="PTHR42833">
    <property type="entry name" value="URIDYLATE KINASE"/>
    <property type="match status" value="1"/>
</dbReference>
<keyword evidence="5 11" id="KW-0808">Transferase</keyword>
<gene>
    <name evidence="11" type="primary">pyrH</name>
    <name evidence="13" type="ORF">J5U21_02511</name>
</gene>
<comment type="catalytic activity">
    <reaction evidence="10 11">
        <text>UMP + ATP = UDP + ADP</text>
        <dbReference type="Rhea" id="RHEA:24400"/>
        <dbReference type="ChEBI" id="CHEBI:30616"/>
        <dbReference type="ChEBI" id="CHEBI:57865"/>
        <dbReference type="ChEBI" id="CHEBI:58223"/>
        <dbReference type="ChEBI" id="CHEBI:456216"/>
        <dbReference type="EC" id="2.7.4.22"/>
    </reaction>
</comment>
<protein>
    <recommendedName>
        <fullName evidence="11">Uridylate kinase</fullName>
        <shortName evidence="11">UK</shortName>
        <ecNumber evidence="11">2.7.4.22</ecNumber>
    </recommendedName>
    <alternativeName>
        <fullName evidence="11">Uridine monophosphate kinase</fullName>
        <shortName evidence="11">UMP kinase</shortName>
        <shortName evidence="11">UMPK</shortName>
    </alternativeName>
</protein>
<dbReference type="NCBIfam" id="TIGR02076">
    <property type="entry name" value="pyrH_arch"/>
    <property type="match status" value="1"/>
</dbReference>
<feature type="binding site" evidence="11">
    <location>
        <position position="148"/>
    </location>
    <ligand>
        <name>ATP</name>
        <dbReference type="ChEBI" id="CHEBI:30616"/>
    </ligand>
</feature>
<comment type="pathway">
    <text evidence="2 11">Pyrimidine metabolism; CTP biosynthesis via de novo pathway; UDP from UMP (UMPK route): step 1/1.</text>
</comment>
<evidence type="ECO:0000256" key="9">
    <source>
        <dbReference type="ARBA" id="ARBA00022975"/>
    </source>
</evidence>
<comment type="subcellular location">
    <subcellularLocation>
        <location evidence="1 11">Cytoplasm</location>
    </subcellularLocation>
</comment>
<feature type="binding site" evidence="11">
    <location>
        <position position="48"/>
    </location>
    <ligand>
        <name>ATP</name>
        <dbReference type="ChEBI" id="CHEBI:30616"/>
    </ligand>
</feature>
<reference evidence="13" key="1">
    <citation type="journal article" date="2021" name="Environ. Microbiol.">
        <title>New insights into the diversity and evolution of the archaeal mobilome from three complete genomes of Saccharolobus shibatae.</title>
        <authorList>
            <person name="Medvedeva S."/>
            <person name="Brandt D."/>
            <person name="Cvirkaite-Krupovic V."/>
            <person name="Liu Y."/>
            <person name="Severinov K."/>
            <person name="Ishino S."/>
            <person name="Ishino Y."/>
            <person name="Prangishvili D."/>
            <person name="Kalinowski J."/>
            <person name="Krupovic M."/>
        </authorList>
    </citation>
    <scope>NUCLEOTIDE SEQUENCE</scope>
    <source>
        <strain evidence="13">BEU9</strain>
    </source>
</reference>
<dbReference type="GO" id="GO:0005737">
    <property type="term" value="C:cytoplasm"/>
    <property type="evidence" value="ECO:0007669"/>
    <property type="project" value="UniProtKB-SubCell"/>
</dbReference>
<feature type="binding site" evidence="11">
    <location>
        <position position="139"/>
    </location>
    <ligand>
        <name>ATP</name>
        <dbReference type="ChEBI" id="CHEBI:30616"/>
    </ligand>
</feature>
<dbReference type="InterPro" id="IPR011817">
    <property type="entry name" value="Uridylate_kinase"/>
</dbReference>
<evidence type="ECO:0000256" key="10">
    <source>
        <dbReference type="ARBA" id="ARBA00047767"/>
    </source>
</evidence>
<keyword evidence="7 11" id="KW-0418">Kinase</keyword>
<comment type="function">
    <text evidence="11">Catalyzes the reversible phosphorylation of UMP to UDP.</text>
</comment>
<name>A0A8F5BWP1_9CREN</name>
<dbReference type="GO" id="GO:0005524">
    <property type="term" value="F:ATP binding"/>
    <property type="evidence" value="ECO:0007669"/>
    <property type="project" value="UniProtKB-KW"/>
</dbReference>
<feature type="binding site" evidence="11">
    <location>
        <begin position="6"/>
        <end position="10"/>
    </location>
    <ligand>
        <name>ATP</name>
        <dbReference type="ChEBI" id="CHEBI:30616"/>
    </ligand>
</feature>
<evidence type="ECO:0000256" key="11">
    <source>
        <dbReference type="HAMAP-Rule" id="MF_01220"/>
    </source>
</evidence>
<feature type="binding site" evidence="11">
    <location>
        <position position="43"/>
    </location>
    <ligand>
        <name>UMP</name>
        <dbReference type="ChEBI" id="CHEBI:57865"/>
    </ligand>
</feature>
<accession>A0A8F5BWP1</accession>